<keyword evidence="6" id="KW-0804">Transcription</keyword>
<evidence type="ECO:0000259" key="10">
    <source>
        <dbReference type="PROSITE" id="PS50110"/>
    </source>
</evidence>
<dbReference type="OrthoDB" id="9775518at2"/>
<proteinExistence type="predicted"/>
<dbReference type="InterPro" id="IPR036388">
    <property type="entry name" value="WH-like_DNA-bd_sf"/>
</dbReference>
<protein>
    <recommendedName>
        <fullName evidence="1">Phosphate regulon transcriptional regulatory protein PhoB</fullName>
    </recommendedName>
</protein>
<dbReference type="Gene3D" id="1.10.10.10">
    <property type="entry name" value="Winged helix-like DNA-binding domain superfamily/Winged helix DNA-binding domain"/>
    <property type="match status" value="1"/>
</dbReference>
<dbReference type="InterPro" id="IPR001789">
    <property type="entry name" value="Sig_transdc_resp-reg_receiver"/>
</dbReference>
<evidence type="ECO:0000256" key="6">
    <source>
        <dbReference type="ARBA" id="ARBA00023163"/>
    </source>
</evidence>
<name>A0A2U3QET8_9BACT</name>
<dbReference type="PROSITE" id="PS50110">
    <property type="entry name" value="RESPONSE_REGULATORY"/>
    <property type="match status" value="1"/>
</dbReference>
<dbReference type="Gene3D" id="3.40.50.2300">
    <property type="match status" value="1"/>
</dbReference>
<evidence type="ECO:0000256" key="4">
    <source>
        <dbReference type="ARBA" id="ARBA00023015"/>
    </source>
</evidence>
<dbReference type="SUPFAM" id="SSF46894">
    <property type="entry name" value="C-terminal effector domain of the bipartite response regulators"/>
    <property type="match status" value="1"/>
</dbReference>
<feature type="domain" description="Response regulatory" evidence="10">
    <location>
        <begin position="6"/>
        <end position="122"/>
    </location>
</feature>
<dbReference type="SMART" id="SM00862">
    <property type="entry name" value="Trans_reg_C"/>
    <property type="match status" value="1"/>
</dbReference>
<accession>A0A2U3QET8</accession>
<dbReference type="GO" id="GO:0005829">
    <property type="term" value="C:cytosol"/>
    <property type="evidence" value="ECO:0007669"/>
    <property type="project" value="TreeGrafter"/>
</dbReference>
<evidence type="ECO:0000256" key="7">
    <source>
        <dbReference type="ARBA" id="ARBA00024735"/>
    </source>
</evidence>
<dbReference type="Pfam" id="PF00072">
    <property type="entry name" value="Response_reg"/>
    <property type="match status" value="1"/>
</dbReference>
<dbReference type="Pfam" id="PF00486">
    <property type="entry name" value="Trans_reg_C"/>
    <property type="match status" value="1"/>
</dbReference>
<dbReference type="CDD" id="cd00383">
    <property type="entry name" value="trans_reg_C"/>
    <property type="match status" value="1"/>
</dbReference>
<keyword evidence="13" id="KW-1185">Reference proteome</keyword>
<dbReference type="SUPFAM" id="SSF52172">
    <property type="entry name" value="CheY-like"/>
    <property type="match status" value="1"/>
</dbReference>
<evidence type="ECO:0000313" key="13">
    <source>
        <dbReference type="Proteomes" id="UP000245125"/>
    </source>
</evidence>
<dbReference type="GO" id="GO:0006355">
    <property type="term" value="P:regulation of DNA-templated transcription"/>
    <property type="evidence" value="ECO:0007669"/>
    <property type="project" value="InterPro"/>
</dbReference>
<dbReference type="Proteomes" id="UP000245125">
    <property type="component" value="Unassembled WGS sequence"/>
</dbReference>
<dbReference type="PANTHER" id="PTHR48111">
    <property type="entry name" value="REGULATOR OF RPOS"/>
    <property type="match status" value="1"/>
</dbReference>
<comment type="function">
    <text evidence="7">This protein is a positive regulator for the phosphate regulon. Transcription of this operon is positively regulated by PhoB and PhoR when phosphate is limited.</text>
</comment>
<dbReference type="PANTHER" id="PTHR48111:SF40">
    <property type="entry name" value="PHOSPHATE REGULON TRANSCRIPTIONAL REGULATORY PROTEIN PHOB"/>
    <property type="match status" value="1"/>
</dbReference>
<dbReference type="SMART" id="SM00448">
    <property type="entry name" value="REC"/>
    <property type="match status" value="1"/>
</dbReference>
<keyword evidence="5 9" id="KW-0238">DNA-binding</keyword>
<keyword evidence="3" id="KW-0902">Two-component regulatory system</keyword>
<gene>
    <name evidence="12" type="primary">yycF</name>
    <name evidence="12" type="ORF">NBG4_1310002</name>
</gene>
<evidence type="ECO:0000313" key="12">
    <source>
        <dbReference type="EMBL" id="SPP99923.1"/>
    </source>
</evidence>
<organism evidence="12 13">
    <name type="scientific">Candidatus Sulfobium mesophilum</name>
    <dbReference type="NCBI Taxonomy" id="2016548"/>
    <lineage>
        <taxon>Bacteria</taxon>
        <taxon>Pseudomonadati</taxon>
        <taxon>Nitrospirota</taxon>
        <taxon>Nitrospiria</taxon>
        <taxon>Nitrospirales</taxon>
        <taxon>Nitrospiraceae</taxon>
        <taxon>Candidatus Sulfobium</taxon>
    </lineage>
</organism>
<keyword evidence="2 8" id="KW-0597">Phosphoprotein</keyword>
<dbReference type="GO" id="GO:0032993">
    <property type="term" value="C:protein-DNA complex"/>
    <property type="evidence" value="ECO:0007669"/>
    <property type="project" value="TreeGrafter"/>
</dbReference>
<evidence type="ECO:0000256" key="2">
    <source>
        <dbReference type="ARBA" id="ARBA00022553"/>
    </source>
</evidence>
<dbReference type="FunFam" id="3.40.50.2300:FF:000001">
    <property type="entry name" value="DNA-binding response regulator PhoB"/>
    <property type="match status" value="1"/>
</dbReference>
<dbReference type="InterPro" id="IPR011006">
    <property type="entry name" value="CheY-like_superfamily"/>
</dbReference>
<dbReference type="PROSITE" id="PS51755">
    <property type="entry name" value="OMPR_PHOB"/>
    <property type="match status" value="1"/>
</dbReference>
<evidence type="ECO:0000256" key="1">
    <source>
        <dbReference type="ARBA" id="ARBA00013332"/>
    </source>
</evidence>
<keyword evidence="4" id="KW-0805">Transcription regulation</keyword>
<evidence type="ECO:0000256" key="5">
    <source>
        <dbReference type="ARBA" id="ARBA00023125"/>
    </source>
</evidence>
<evidence type="ECO:0000259" key="11">
    <source>
        <dbReference type="PROSITE" id="PS51755"/>
    </source>
</evidence>
<feature type="DNA-binding region" description="OmpR/PhoB-type" evidence="9">
    <location>
        <begin position="132"/>
        <end position="231"/>
    </location>
</feature>
<evidence type="ECO:0000256" key="3">
    <source>
        <dbReference type="ARBA" id="ARBA00023012"/>
    </source>
</evidence>
<dbReference type="FunFam" id="1.10.10.10:FF:000018">
    <property type="entry name" value="DNA-binding response regulator ResD"/>
    <property type="match status" value="1"/>
</dbReference>
<dbReference type="InterPro" id="IPR016032">
    <property type="entry name" value="Sig_transdc_resp-reg_C-effctor"/>
</dbReference>
<dbReference type="AlphaFoldDB" id="A0A2U3QET8"/>
<feature type="domain" description="OmpR/PhoB-type" evidence="11">
    <location>
        <begin position="132"/>
        <end position="231"/>
    </location>
</feature>
<reference evidence="13" key="1">
    <citation type="submission" date="2018-03" db="EMBL/GenBank/DDBJ databases">
        <authorList>
            <person name="Zecchin S."/>
        </authorList>
    </citation>
    <scope>NUCLEOTIDE SEQUENCE [LARGE SCALE GENOMIC DNA]</scope>
</reference>
<dbReference type="InterPro" id="IPR001867">
    <property type="entry name" value="OmpR/PhoB-type_DNA-bd"/>
</dbReference>
<dbReference type="GO" id="GO:0000156">
    <property type="term" value="F:phosphorelay response regulator activity"/>
    <property type="evidence" value="ECO:0007669"/>
    <property type="project" value="TreeGrafter"/>
</dbReference>
<evidence type="ECO:0000256" key="9">
    <source>
        <dbReference type="PROSITE-ProRule" id="PRU01091"/>
    </source>
</evidence>
<dbReference type="Gene3D" id="6.10.250.690">
    <property type="match status" value="1"/>
</dbReference>
<evidence type="ECO:0000256" key="8">
    <source>
        <dbReference type="PROSITE-ProRule" id="PRU00169"/>
    </source>
</evidence>
<dbReference type="EMBL" id="OUUY01000037">
    <property type="protein sequence ID" value="SPP99923.1"/>
    <property type="molecule type" value="Genomic_DNA"/>
</dbReference>
<feature type="modified residue" description="4-aspartylphosphate" evidence="8">
    <location>
        <position position="55"/>
    </location>
</feature>
<sequence>MADRPKILVVDDEADLLDLISYNLTKEGYEVSTASDGGEALTEIRKARFDLVVLDLMLPGIQGMELCRIIRSDPKTEAVPIIMLTAKGEEVDRVLGLEMGADDYITKPFSPRELIARIRAVLRRTGEKSKGGKVLRTGNLLIDTENYTVTKKEVRLDLSATEFRILLYLVERRGKVFSREQLLDAAWKDEAFVEPRTVDVHIRRLRAQIEDDPSNPSYIKTKRGIGYYVDTET</sequence>
<dbReference type="GO" id="GO:0000976">
    <property type="term" value="F:transcription cis-regulatory region binding"/>
    <property type="evidence" value="ECO:0007669"/>
    <property type="project" value="TreeGrafter"/>
</dbReference>
<dbReference type="CDD" id="cd19937">
    <property type="entry name" value="REC_OmpR_BsPhoP-like"/>
    <property type="match status" value="1"/>
</dbReference>
<dbReference type="InterPro" id="IPR039420">
    <property type="entry name" value="WalR-like"/>
</dbReference>